<proteinExistence type="predicted"/>
<dbReference type="Proteomes" id="UP001159428">
    <property type="component" value="Unassembled WGS sequence"/>
</dbReference>
<sequence>MATGVYKAIHGYKVPTGIGELLHERSTNYNLRGKHILELPKVNTITYALRDSESEEGMFLGFTEEDQQSIAELRQGGIVDRHESDSESDISVSSVATEDLSDFTDSEGEKIEETWNVNEDPIEVLPFSVATGPTSGVAENGTAKKFFTYLMFQNTL</sequence>
<feature type="region of interest" description="Disordered" evidence="1">
    <location>
        <begin position="78"/>
        <end position="107"/>
    </location>
</feature>
<protein>
    <submittedName>
        <fullName evidence="2">Uncharacterized protein</fullName>
    </submittedName>
</protein>
<evidence type="ECO:0000313" key="2">
    <source>
        <dbReference type="EMBL" id="CAH3165918.1"/>
    </source>
</evidence>
<organism evidence="2 3">
    <name type="scientific">Pocillopora meandrina</name>
    <dbReference type="NCBI Taxonomy" id="46732"/>
    <lineage>
        <taxon>Eukaryota</taxon>
        <taxon>Metazoa</taxon>
        <taxon>Cnidaria</taxon>
        <taxon>Anthozoa</taxon>
        <taxon>Hexacorallia</taxon>
        <taxon>Scleractinia</taxon>
        <taxon>Astrocoeniina</taxon>
        <taxon>Pocilloporidae</taxon>
        <taxon>Pocillopora</taxon>
    </lineage>
</organism>
<keyword evidence="3" id="KW-1185">Reference proteome</keyword>
<evidence type="ECO:0000256" key="1">
    <source>
        <dbReference type="SAM" id="MobiDB-lite"/>
    </source>
</evidence>
<dbReference type="EMBL" id="CALNXJ010000125">
    <property type="protein sequence ID" value="CAH3165918.1"/>
    <property type="molecule type" value="Genomic_DNA"/>
</dbReference>
<reference evidence="2 3" key="1">
    <citation type="submission" date="2022-05" db="EMBL/GenBank/DDBJ databases">
        <authorList>
            <consortium name="Genoscope - CEA"/>
            <person name="William W."/>
        </authorList>
    </citation>
    <scope>NUCLEOTIDE SEQUENCE [LARGE SCALE GENOMIC DNA]</scope>
</reference>
<gene>
    <name evidence="2" type="ORF">PMEA_00004405</name>
</gene>
<evidence type="ECO:0000313" key="3">
    <source>
        <dbReference type="Proteomes" id="UP001159428"/>
    </source>
</evidence>
<comment type="caution">
    <text evidence="2">The sequence shown here is derived from an EMBL/GenBank/DDBJ whole genome shotgun (WGS) entry which is preliminary data.</text>
</comment>
<dbReference type="AlphaFoldDB" id="A0AAU9Y162"/>
<accession>A0AAU9Y162</accession>
<name>A0AAU9Y162_9CNID</name>